<dbReference type="InterPro" id="IPR005828">
    <property type="entry name" value="MFS_sugar_transport-like"/>
</dbReference>
<dbReference type="AlphaFoldDB" id="A0A7R8UIB4"/>
<evidence type="ECO:0000313" key="7">
    <source>
        <dbReference type="EMBL" id="CAD7081143.1"/>
    </source>
</evidence>
<accession>A0A7R8UIB4</accession>
<keyword evidence="4 6" id="KW-1133">Transmembrane helix</keyword>
<evidence type="ECO:0000256" key="2">
    <source>
        <dbReference type="ARBA" id="ARBA00022448"/>
    </source>
</evidence>
<feature type="transmembrane region" description="Helical" evidence="6">
    <location>
        <begin position="159"/>
        <end position="182"/>
    </location>
</feature>
<keyword evidence="2" id="KW-0813">Transport</keyword>
<keyword evidence="3 6" id="KW-0812">Transmembrane</keyword>
<dbReference type="InterPro" id="IPR036259">
    <property type="entry name" value="MFS_trans_sf"/>
</dbReference>
<sequence length="267" mass="30400">MVLILQKKESEAIEVLKSIRNSDYDIDRELDDIKLQVEGLKHGSLYFASSLKRRGTKRALLTMIILCFVQQSTFISAYMFWASESGMIIALEHNFFWFAVMVQILVQMIGVFSSLITIDSSGRRTLLLISAALVMISTMGLAIRILYYDDQWLQNINQVDIIFTTSATIMHSVGLTTIPWLLTTEMYTPDIKWLGGVISAVFAWSRRLAVSEFLYFYDKEMVFRVNVVLASISAAIGILVAFFLVIETRNRKMGEIHEILNGGRIEK</sequence>
<dbReference type="GO" id="GO:0005366">
    <property type="term" value="F:myo-inositol:proton symporter activity"/>
    <property type="evidence" value="ECO:0007669"/>
    <property type="project" value="TreeGrafter"/>
</dbReference>
<evidence type="ECO:0000256" key="1">
    <source>
        <dbReference type="ARBA" id="ARBA00004370"/>
    </source>
</evidence>
<dbReference type="OrthoDB" id="8120565at2759"/>
<dbReference type="PANTHER" id="PTHR48020">
    <property type="entry name" value="PROTON MYO-INOSITOL COTRANSPORTER"/>
    <property type="match status" value="1"/>
</dbReference>
<evidence type="ECO:0000256" key="4">
    <source>
        <dbReference type="ARBA" id="ARBA00022989"/>
    </source>
</evidence>
<dbReference type="InterPro" id="IPR050814">
    <property type="entry name" value="Myo-inositol_Transporter"/>
</dbReference>
<evidence type="ECO:0000256" key="5">
    <source>
        <dbReference type="ARBA" id="ARBA00023136"/>
    </source>
</evidence>
<gene>
    <name evidence="7" type="ORF">HERILL_LOCUS4265</name>
</gene>
<dbReference type="PANTHER" id="PTHR48020:SF12">
    <property type="entry name" value="PROTON MYO-INOSITOL COTRANSPORTER"/>
    <property type="match status" value="1"/>
</dbReference>
<evidence type="ECO:0000256" key="3">
    <source>
        <dbReference type="ARBA" id="ARBA00022692"/>
    </source>
</evidence>
<dbReference type="Pfam" id="PF00083">
    <property type="entry name" value="Sugar_tr"/>
    <property type="match status" value="1"/>
</dbReference>
<organism evidence="7 8">
    <name type="scientific">Hermetia illucens</name>
    <name type="common">Black soldier fly</name>
    <dbReference type="NCBI Taxonomy" id="343691"/>
    <lineage>
        <taxon>Eukaryota</taxon>
        <taxon>Metazoa</taxon>
        <taxon>Ecdysozoa</taxon>
        <taxon>Arthropoda</taxon>
        <taxon>Hexapoda</taxon>
        <taxon>Insecta</taxon>
        <taxon>Pterygota</taxon>
        <taxon>Neoptera</taxon>
        <taxon>Endopterygota</taxon>
        <taxon>Diptera</taxon>
        <taxon>Brachycera</taxon>
        <taxon>Stratiomyomorpha</taxon>
        <taxon>Stratiomyidae</taxon>
        <taxon>Hermetiinae</taxon>
        <taxon>Hermetia</taxon>
    </lineage>
</organism>
<feature type="transmembrane region" description="Helical" evidence="6">
    <location>
        <begin position="223"/>
        <end position="246"/>
    </location>
</feature>
<evidence type="ECO:0000313" key="8">
    <source>
        <dbReference type="Proteomes" id="UP000594454"/>
    </source>
</evidence>
<keyword evidence="8" id="KW-1185">Reference proteome</keyword>
<dbReference type="GO" id="GO:0016324">
    <property type="term" value="C:apical plasma membrane"/>
    <property type="evidence" value="ECO:0007669"/>
    <property type="project" value="TreeGrafter"/>
</dbReference>
<reference evidence="7 8" key="1">
    <citation type="submission" date="2020-11" db="EMBL/GenBank/DDBJ databases">
        <authorList>
            <person name="Wallbank WR R."/>
            <person name="Pardo Diaz C."/>
            <person name="Kozak K."/>
            <person name="Martin S."/>
            <person name="Jiggins C."/>
            <person name="Moest M."/>
            <person name="Warren A I."/>
            <person name="Generalovic N T."/>
            <person name="Byers J.R.P. K."/>
            <person name="Montejo-Kovacevich G."/>
            <person name="Yen C E."/>
        </authorList>
    </citation>
    <scope>NUCLEOTIDE SEQUENCE [LARGE SCALE GENOMIC DNA]</scope>
</reference>
<feature type="transmembrane region" description="Helical" evidence="6">
    <location>
        <begin position="59"/>
        <end position="83"/>
    </location>
</feature>
<dbReference type="Proteomes" id="UP000594454">
    <property type="component" value="Chromosome 2"/>
</dbReference>
<protein>
    <recommendedName>
        <fullName evidence="9">Sugar transporter</fullName>
    </recommendedName>
</protein>
<dbReference type="Gene3D" id="1.20.1250.20">
    <property type="entry name" value="MFS general substrate transporter like domains"/>
    <property type="match status" value="1"/>
</dbReference>
<dbReference type="EMBL" id="LR899010">
    <property type="protein sequence ID" value="CAD7081143.1"/>
    <property type="molecule type" value="Genomic_DNA"/>
</dbReference>
<dbReference type="InParanoid" id="A0A7R8UIB4"/>
<name>A0A7R8UIB4_HERIL</name>
<keyword evidence="5 6" id="KW-0472">Membrane</keyword>
<comment type="subcellular location">
    <subcellularLocation>
        <location evidence="1">Membrane</location>
    </subcellularLocation>
</comment>
<dbReference type="SUPFAM" id="SSF103473">
    <property type="entry name" value="MFS general substrate transporter"/>
    <property type="match status" value="1"/>
</dbReference>
<evidence type="ECO:0008006" key="9">
    <source>
        <dbReference type="Google" id="ProtNLM"/>
    </source>
</evidence>
<feature type="transmembrane region" description="Helical" evidence="6">
    <location>
        <begin position="95"/>
        <end position="118"/>
    </location>
</feature>
<proteinExistence type="predicted"/>
<feature type="transmembrane region" description="Helical" evidence="6">
    <location>
        <begin position="125"/>
        <end position="147"/>
    </location>
</feature>
<evidence type="ECO:0000256" key="6">
    <source>
        <dbReference type="SAM" id="Phobius"/>
    </source>
</evidence>
<feature type="transmembrane region" description="Helical" evidence="6">
    <location>
        <begin position="194"/>
        <end position="217"/>
    </location>
</feature>